<keyword evidence="2" id="KW-1185">Reference proteome</keyword>
<evidence type="ECO:0000313" key="2">
    <source>
        <dbReference type="Proteomes" id="UP001200034"/>
    </source>
</evidence>
<dbReference type="AlphaFoldDB" id="A0AAD4JV15"/>
<accession>A0AAD4JV15</accession>
<sequence>MGDASLTDPMSFLYLDMLSTILIDDTKELETQFETKMQFLREQERTCLENGKHLVFIDQFIKALQSAVYKVELQLAENENELLEAEKIISTCELSYVDPLKCPRFTTMPFKHSSFLMLMKLLLSADRSAAQANALKADVEHFNIEVDSHLEPIKMITKIMDCHLKTLDKMEKDINQLEFMVKDVTDSYDKITKKMQINSLSTRCTCKM</sequence>
<comment type="caution">
    <text evidence="1">The sequence shown here is derived from an EMBL/GenBank/DDBJ whole genome shotgun (WGS) entry which is preliminary data.</text>
</comment>
<name>A0AAD4JV15_9MUSC</name>
<organism evidence="1 2">
    <name type="scientific">Drosophila rubida</name>
    <dbReference type="NCBI Taxonomy" id="30044"/>
    <lineage>
        <taxon>Eukaryota</taxon>
        <taxon>Metazoa</taxon>
        <taxon>Ecdysozoa</taxon>
        <taxon>Arthropoda</taxon>
        <taxon>Hexapoda</taxon>
        <taxon>Insecta</taxon>
        <taxon>Pterygota</taxon>
        <taxon>Neoptera</taxon>
        <taxon>Endopterygota</taxon>
        <taxon>Diptera</taxon>
        <taxon>Brachycera</taxon>
        <taxon>Muscomorpha</taxon>
        <taxon>Ephydroidea</taxon>
        <taxon>Drosophilidae</taxon>
        <taxon>Drosophila</taxon>
    </lineage>
</organism>
<feature type="non-terminal residue" evidence="1">
    <location>
        <position position="1"/>
    </location>
</feature>
<gene>
    <name evidence="1" type="ORF">KR093_011472</name>
</gene>
<dbReference type="EMBL" id="JAJJHW010003409">
    <property type="protein sequence ID" value="KAH8360248.1"/>
    <property type="molecule type" value="Genomic_DNA"/>
</dbReference>
<reference evidence="1" key="1">
    <citation type="journal article" date="2021" name="Mol. Ecol. Resour.">
        <title>Phylogenomic analyses of the genus Drosophila reveals genomic signals of climate adaptation.</title>
        <authorList>
            <person name="Li F."/>
            <person name="Rane R.V."/>
            <person name="Luria V."/>
            <person name="Xiong Z."/>
            <person name="Chen J."/>
            <person name="Li Z."/>
            <person name="Catullo R.A."/>
            <person name="Griffin P.C."/>
            <person name="Schiffer M."/>
            <person name="Pearce S."/>
            <person name="Lee S.F."/>
            <person name="McElroy K."/>
            <person name="Stocker A."/>
            <person name="Shirriffs J."/>
            <person name="Cockerell F."/>
            <person name="Coppin C."/>
            <person name="Sgro C.M."/>
            <person name="Karger A."/>
            <person name="Cain J.W."/>
            <person name="Weber J.A."/>
            <person name="Santpere G."/>
            <person name="Kirschner M.W."/>
            <person name="Hoffmann A.A."/>
            <person name="Oakeshott J.G."/>
            <person name="Zhang G."/>
        </authorList>
    </citation>
    <scope>NUCLEOTIDE SEQUENCE</scope>
    <source>
        <strain evidence="1">BGI-SZ-2011g</strain>
    </source>
</reference>
<protein>
    <submittedName>
        <fullName evidence="1">Uncharacterized protein</fullName>
    </submittedName>
</protein>
<proteinExistence type="predicted"/>
<dbReference type="Proteomes" id="UP001200034">
    <property type="component" value="Unassembled WGS sequence"/>
</dbReference>
<evidence type="ECO:0000313" key="1">
    <source>
        <dbReference type="EMBL" id="KAH8360248.1"/>
    </source>
</evidence>